<dbReference type="GO" id="GO:0000172">
    <property type="term" value="C:ribonuclease MRP complex"/>
    <property type="evidence" value="ECO:0007669"/>
    <property type="project" value="UniProtKB-ARBA"/>
</dbReference>
<dbReference type="RefSeq" id="XP_006693890.1">
    <property type="nucleotide sequence ID" value="XM_006693827.1"/>
</dbReference>
<feature type="compositionally biased region" description="Basic and acidic residues" evidence="10">
    <location>
        <begin position="188"/>
        <end position="197"/>
    </location>
</feature>
<evidence type="ECO:0000256" key="10">
    <source>
        <dbReference type="SAM" id="MobiDB-lite"/>
    </source>
</evidence>
<dbReference type="GO" id="GO:0001682">
    <property type="term" value="P:tRNA 5'-leader removal"/>
    <property type="evidence" value="ECO:0007669"/>
    <property type="project" value="InterPro"/>
</dbReference>
<keyword evidence="6" id="KW-0378">Hydrolase</keyword>
<feature type="region of interest" description="Disordered" evidence="10">
    <location>
        <begin position="174"/>
        <end position="197"/>
    </location>
</feature>
<comment type="similarity">
    <text evidence="3">Belongs to the eukaryotic/archaeal RNase P protein component 2 family.</text>
</comment>
<dbReference type="STRING" id="759272.G0S6D9"/>
<protein>
    <recommendedName>
        <fullName evidence="8">Ribonuclease P/MRP protein subunit POP5</fullName>
        <ecNumber evidence="4">3.1.26.5</ecNumber>
    </recommendedName>
</protein>
<dbReference type="EMBL" id="GL988041">
    <property type="protein sequence ID" value="EGS21594.1"/>
    <property type="molecule type" value="Genomic_DNA"/>
</dbReference>
<dbReference type="GO" id="GO:0033204">
    <property type="term" value="F:ribonuclease P RNA binding"/>
    <property type="evidence" value="ECO:0007669"/>
    <property type="project" value="TreeGrafter"/>
</dbReference>
<dbReference type="Gene3D" id="3.30.70.3250">
    <property type="entry name" value="Ribonuclease P, Pop5 subunit"/>
    <property type="match status" value="1"/>
</dbReference>
<keyword evidence="5" id="KW-0819">tRNA processing</keyword>
<dbReference type="GeneID" id="18257495"/>
<evidence type="ECO:0000256" key="9">
    <source>
        <dbReference type="ARBA" id="ARBA00055200"/>
    </source>
</evidence>
<reference evidence="11 12" key="1">
    <citation type="journal article" date="2011" name="Cell">
        <title>Insight into structure and assembly of the nuclear pore complex by utilizing the genome of a eukaryotic thermophile.</title>
        <authorList>
            <person name="Amlacher S."/>
            <person name="Sarges P."/>
            <person name="Flemming D."/>
            <person name="van Noort V."/>
            <person name="Kunze R."/>
            <person name="Devos D.P."/>
            <person name="Arumugam M."/>
            <person name="Bork P."/>
            <person name="Hurt E."/>
        </authorList>
    </citation>
    <scope>NUCLEOTIDE SEQUENCE [LARGE SCALE GENOMIC DNA]</scope>
    <source>
        <strain evidence="12">DSM 1495 / CBS 144.50 / IMI 039719</strain>
    </source>
</reference>
<dbReference type="SUPFAM" id="SSF160350">
    <property type="entry name" value="Rnp2-like"/>
    <property type="match status" value="1"/>
</dbReference>
<dbReference type="GO" id="GO:0004526">
    <property type="term" value="F:ribonuclease P activity"/>
    <property type="evidence" value="ECO:0007669"/>
    <property type="project" value="UniProtKB-EC"/>
</dbReference>
<dbReference type="AlphaFoldDB" id="G0S6D9"/>
<dbReference type="InterPro" id="IPR038085">
    <property type="entry name" value="Rnp2-like_sf"/>
</dbReference>
<evidence type="ECO:0000313" key="12">
    <source>
        <dbReference type="Proteomes" id="UP000008066"/>
    </source>
</evidence>
<comment type="subcellular location">
    <subcellularLocation>
        <location evidence="2">Nucleus</location>
    </subcellularLocation>
</comment>
<evidence type="ECO:0000256" key="8">
    <source>
        <dbReference type="ARBA" id="ARBA00044198"/>
    </source>
</evidence>
<gene>
    <name evidence="11" type="ORF">CTHT_0034570</name>
</gene>
<dbReference type="GO" id="GO:0030681">
    <property type="term" value="C:multimeric ribonuclease P complex"/>
    <property type="evidence" value="ECO:0007669"/>
    <property type="project" value="TreeGrafter"/>
</dbReference>
<dbReference type="PANTHER" id="PTHR15441">
    <property type="entry name" value="RIBONUCLEASE P PROTEIN SUBUNIT P14"/>
    <property type="match status" value="1"/>
</dbReference>
<evidence type="ECO:0000313" key="11">
    <source>
        <dbReference type="EMBL" id="EGS21594.1"/>
    </source>
</evidence>
<evidence type="ECO:0000256" key="3">
    <source>
        <dbReference type="ARBA" id="ARBA00010800"/>
    </source>
</evidence>
<keyword evidence="12" id="KW-1185">Reference proteome</keyword>
<sequence>MVRLKDRYLLVNIIYTDVLPGQSRASVPDVLLYNQPTTGELRPQMLVKAIRGEVAALFGDCGSGAVDRSLQVKYLSPATSTFILRVSRAHYRLVWAALSFMNQVPVKNGRPCIFRVVRVSGTMRKIEEEAVRRAKLLILAAKDEMASKNGSSSSSADALGALLRSDSLASRTLAVRSGQDDSGLVCGYEDKDTSGDG</sequence>
<evidence type="ECO:0000256" key="2">
    <source>
        <dbReference type="ARBA" id="ARBA00004123"/>
    </source>
</evidence>
<dbReference type="KEGG" id="cthr:CTHT_0034570"/>
<comment type="function">
    <text evidence="9">Component of ribonuclease P, a protein complex that generates mature tRNA molecules by cleaving their 5'-ends. Also a component of RNase MRP, which cleaves pre-rRNA sequences.</text>
</comment>
<dbReference type="eggNOG" id="KOG4639">
    <property type="taxonomic scope" value="Eukaryota"/>
</dbReference>
<dbReference type="PANTHER" id="PTHR15441:SF2">
    <property type="entry name" value="RIBONUCLEASE P_MRP PROTEIN SUBUNIT POP5"/>
    <property type="match status" value="1"/>
</dbReference>
<comment type="catalytic activity">
    <reaction evidence="1">
        <text>Endonucleolytic cleavage of RNA, removing 5'-extranucleotides from tRNA precursor.</text>
        <dbReference type="EC" id="3.1.26.5"/>
    </reaction>
</comment>
<organism evidence="12">
    <name type="scientific">Chaetomium thermophilum (strain DSM 1495 / CBS 144.50 / IMI 039719)</name>
    <name type="common">Thermochaetoides thermophila</name>
    <dbReference type="NCBI Taxonomy" id="759272"/>
    <lineage>
        <taxon>Eukaryota</taxon>
        <taxon>Fungi</taxon>
        <taxon>Dikarya</taxon>
        <taxon>Ascomycota</taxon>
        <taxon>Pezizomycotina</taxon>
        <taxon>Sordariomycetes</taxon>
        <taxon>Sordariomycetidae</taxon>
        <taxon>Sordariales</taxon>
        <taxon>Chaetomiaceae</taxon>
        <taxon>Thermochaetoides</taxon>
    </lineage>
</organism>
<dbReference type="EC" id="3.1.26.5" evidence="4"/>
<keyword evidence="7" id="KW-0539">Nucleus</keyword>
<dbReference type="OrthoDB" id="24745at2759"/>
<name>G0S6D9_CHATD</name>
<dbReference type="GO" id="GO:0005730">
    <property type="term" value="C:nucleolus"/>
    <property type="evidence" value="ECO:0007669"/>
    <property type="project" value="TreeGrafter"/>
</dbReference>
<dbReference type="Pfam" id="PF01900">
    <property type="entry name" value="RNase_P_Rpp14"/>
    <property type="match status" value="1"/>
</dbReference>
<evidence type="ECO:0000256" key="4">
    <source>
        <dbReference type="ARBA" id="ARBA00012179"/>
    </source>
</evidence>
<evidence type="ECO:0000256" key="6">
    <source>
        <dbReference type="ARBA" id="ARBA00022801"/>
    </source>
</evidence>
<evidence type="ECO:0000256" key="5">
    <source>
        <dbReference type="ARBA" id="ARBA00022694"/>
    </source>
</evidence>
<dbReference type="InterPro" id="IPR002759">
    <property type="entry name" value="Pop5/Rpp14/Rnp2-like"/>
</dbReference>
<proteinExistence type="inferred from homology"/>
<accession>G0S6D9</accession>
<dbReference type="HOGENOM" id="CLU_086710_1_1_1"/>
<dbReference type="Proteomes" id="UP000008066">
    <property type="component" value="Unassembled WGS sequence"/>
</dbReference>
<dbReference type="GO" id="GO:0000460">
    <property type="term" value="P:maturation of 5.8S rRNA"/>
    <property type="evidence" value="ECO:0007669"/>
    <property type="project" value="UniProtKB-ARBA"/>
</dbReference>
<evidence type="ECO:0000256" key="1">
    <source>
        <dbReference type="ARBA" id="ARBA00000928"/>
    </source>
</evidence>
<dbReference type="FunFam" id="3.30.70.3250:FF:000004">
    <property type="entry name" value="Ribonuclease P/MRP protein subunit POP5"/>
    <property type="match status" value="1"/>
</dbReference>
<dbReference type="OMA" id="IVRCPRA"/>
<evidence type="ECO:0000256" key="7">
    <source>
        <dbReference type="ARBA" id="ARBA00023242"/>
    </source>
</evidence>